<evidence type="ECO:0000313" key="1">
    <source>
        <dbReference type="EMBL" id="RKR74184.1"/>
    </source>
</evidence>
<proteinExistence type="predicted"/>
<keyword evidence="2" id="KW-1185">Reference proteome</keyword>
<sequence length="199" mass="21157">MAVPIARDGVLEMQEIPYLERPETLMAAFDDLAVESGPAPWGEDRMQELRDDAFLFRQWLAAEERVLADAGLPVLSISELRRELTGAIREPRRAPEDLHAPLAMVAESLASDARHLGPDASSDHEHGPHSLASSKALWARIRGAATIIGGGASIVADIPHPFLTGGVSIGVALISISGGISMIADGVARVTETMEPNQG</sequence>
<gene>
    <name evidence="1" type="ORF">C8E83_1292</name>
</gene>
<protein>
    <submittedName>
        <fullName evidence="1">Uncharacterized protein</fullName>
    </submittedName>
</protein>
<name>A0A495IDU8_9MICO</name>
<comment type="caution">
    <text evidence="1">The sequence shown here is derived from an EMBL/GenBank/DDBJ whole genome shotgun (WGS) entry which is preliminary data.</text>
</comment>
<accession>A0A495IDU8</accession>
<evidence type="ECO:0000313" key="2">
    <source>
        <dbReference type="Proteomes" id="UP000280008"/>
    </source>
</evidence>
<dbReference type="EMBL" id="RBKS01000001">
    <property type="protein sequence ID" value="RKR74184.1"/>
    <property type="molecule type" value="Genomic_DNA"/>
</dbReference>
<reference evidence="1 2" key="1">
    <citation type="submission" date="2018-10" db="EMBL/GenBank/DDBJ databases">
        <title>Sequencing the genomes of 1000 actinobacteria strains.</title>
        <authorList>
            <person name="Klenk H.-P."/>
        </authorList>
    </citation>
    <scope>NUCLEOTIDE SEQUENCE [LARGE SCALE GENOMIC DNA]</scope>
    <source>
        <strain evidence="1 2">DSM 17894</strain>
    </source>
</reference>
<dbReference type="AlphaFoldDB" id="A0A495IDU8"/>
<organism evidence="1 2">
    <name type="scientific">Frondihabitans australicus</name>
    <dbReference type="NCBI Taxonomy" id="386892"/>
    <lineage>
        <taxon>Bacteria</taxon>
        <taxon>Bacillati</taxon>
        <taxon>Actinomycetota</taxon>
        <taxon>Actinomycetes</taxon>
        <taxon>Micrococcales</taxon>
        <taxon>Microbacteriaceae</taxon>
        <taxon>Frondihabitans</taxon>
    </lineage>
</organism>
<dbReference type="Proteomes" id="UP000280008">
    <property type="component" value="Unassembled WGS sequence"/>
</dbReference>